<reference evidence="3" key="2">
    <citation type="submission" date="2014-07" db="EMBL/GenBank/DDBJ databases">
        <title>Genome sequence of Mangrovimonas yunxiaonensis.</title>
        <authorList>
            <person name="Li Y."/>
            <person name="Zheng T."/>
        </authorList>
    </citation>
    <scope>NUCLEOTIDE SEQUENCE [LARGE SCALE GENOMIC DNA]</scope>
    <source>
        <strain evidence="3">LY01</strain>
    </source>
</reference>
<dbReference type="RefSeq" id="WP_036121222.1">
    <property type="nucleotide sequence ID" value="NZ_BMET01000001.1"/>
</dbReference>
<reference evidence="2 3" key="1">
    <citation type="journal article" date="2014" name="Genome Announc.">
        <title>Draft Genome Sequence of the Algicidal Bacterium Mangrovimonas yunxiaonensis Strain LY01.</title>
        <authorList>
            <person name="Li Y."/>
            <person name="Zhu H."/>
            <person name="Li C."/>
            <person name="Zhang H."/>
            <person name="Chen Z."/>
            <person name="Zheng W."/>
            <person name="Xu H."/>
            <person name="Zheng T."/>
        </authorList>
    </citation>
    <scope>NUCLEOTIDE SEQUENCE [LARGE SCALE GENOMIC DNA]</scope>
    <source>
        <strain evidence="2 3">LY01</strain>
    </source>
</reference>
<dbReference type="STRING" id="1197477.IA57_07505"/>
<protein>
    <recommendedName>
        <fullName evidence="4">Oligosaccharide repeat unit polymerase</fullName>
    </recommendedName>
</protein>
<gene>
    <name evidence="2" type="ORF">IA57_07505</name>
</gene>
<feature type="transmembrane region" description="Helical" evidence="1">
    <location>
        <begin position="206"/>
        <end position="223"/>
    </location>
</feature>
<feature type="transmembrane region" description="Helical" evidence="1">
    <location>
        <begin position="158"/>
        <end position="177"/>
    </location>
</feature>
<dbReference type="OrthoDB" id="966190at2"/>
<evidence type="ECO:0000313" key="2">
    <source>
        <dbReference type="EMBL" id="KFB01665.1"/>
    </source>
</evidence>
<feature type="transmembrane region" description="Helical" evidence="1">
    <location>
        <begin position="232"/>
        <end position="250"/>
    </location>
</feature>
<dbReference type="Proteomes" id="UP000028521">
    <property type="component" value="Unassembled WGS sequence"/>
</dbReference>
<dbReference type="NCBIfam" id="TIGR04370">
    <property type="entry name" value="glyco_rpt_poly"/>
    <property type="match status" value="1"/>
</dbReference>
<name>A0A084TLS9_9FLAO</name>
<dbReference type="EMBL" id="JPFK01000005">
    <property type="protein sequence ID" value="KFB01665.1"/>
    <property type="molecule type" value="Genomic_DNA"/>
</dbReference>
<sequence>MDDKLFLLNLFNVLTLLGIISLYKYRIANPLFYYFFFNWIMVFGCFNFLDFNIEADYIHALLISMTPLYLLIGYLLGNLGELKGSYKKYLLTDIKLKPNKSVLLYAKILFVISIFMSLLYYHLVGYNLMFLSLTSKVDDFVTMRLEAYSGNNYYAPGIFNQFKNTIFPILFFFFYFLNKNKKWISFYLILIGPILIYSIAGTGQRTFLILCSIIGFFIFSTLNKGKIPKKNMIAGTIVILAFFSFLSVNLKRSESTSFNDTFSQLFYRILDSNQYSAVIAFRYVYDKDIQYGGEWLTSFLGLIPGVKGSDLSNQIFNVIFGGTRGTSPPSVWGSAYHNFGFIGCIITGILIGFIYTKLYKRFLNGDLNVLRICGYAGIFAYLASWISGTPSQLLNNGVLGCMLILYVAKVFKRKYG</sequence>
<keyword evidence="1" id="KW-0472">Membrane</keyword>
<feature type="transmembrane region" description="Helical" evidence="1">
    <location>
        <begin position="102"/>
        <end position="123"/>
    </location>
</feature>
<feature type="transmembrane region" description="Helical" evidence="1">
    <location>
        <begin position="57"/>
        <end position="81"/>
    </location>
</feature>
<dbReference type="AlphaFoldDB" id="A0A084TLS9"/>
<feature type="transmembrane region" description="Helical" evidence="1">
    <location>
        <begin position="184"/>
        <end position="200"/>
    </location>
</feature>
<comment type="caution">
    <text evidence="2">The sequence shown here is derived from an EMBL/GenBank/DDBJ whole genome shotgun (WGS) entry which is preliminary data.</text>
</comment>
<feature type="transmembrane region" description="Helical" evidence="1">
    <location>
        <begin position="32"/>
        <end position="51"/>
    </location>
</feature>
<keyword evidence="1" id="KW-0812">Transmembrane</keyword>
<feature type="transmembrane region" description="Helical" evidence="1">
    <location>
        <begin position="393"/>
        <end position="411"/>
    </location>
</feature>
<keyword evidence="3" id="KW-1185">Reference proteome</keyword>
<accession>A0A084TLS9</accession>
<feature type="transmembrane region" description="Helical" evidence="1">
    <location>
        <begin position="335"/>
        <end position="356"/>
    </location>
</feature>
<keyword evidence="1" id="KW-1133">Transmembrane helix</keyword>
<evidence type="ECO:0000256" key="1">
    <source>
        <dbReference type="SAM" id="Phobius"/>
    </source>
</evidence>
<proteinExistence type="predicted"/>
<feature type="transmembrane region" description="Helical" evidence="1">
    <location>
        <begin position="6"/>
        <end position="25"/>
    </location>
</feature>
<evidence type="ECO:0008006" key="4">
    <source>
        <dbReference type="Google" id="ProtNLM"/>
    </source>
</evidence>
<evidence type="ECO:0000313" key="3">
    <source>
        <dbReference type="Proteomes" id="UP000028521"/>
    </source>
</evidence>
<feature type="transmembrane region" description="Helical" evidence="1">
    <location>
        <begin position="368"/>
        <end position="387"/>
    </location>
</feature>
<organism evidence="2 3">
    <name type="scientific">Mangrovimonas yunxiaonensis</name>
    <dbReference type="NCBI Taxonomy" id="1197477"/>
    <lineage>
        <taxon>Bacteria</taxon>
        <taxon>Pseudomonadati</taxon>
        <taxon>Bacteroidota</taxon>
        <taxon>Flavobacteriia</taxon>
        <taxon>Flavobacteriales</taxon>
        <taxon>Flavobacteriaceae</taxon>
        <taxon>Mangrovimonas</taxon>
    </lineage>
</organism>